<comment type="caution">
    <text evidence="3">The sequence shown here is derived from an EMBL/GenBank/DDBJ whole genome shotgun (WGS) entry which is preliminary data.</text>
</comment>
<keyword evidence="1" id="KW-0175">Coiled coil</keyword>
<dbReference type="AlphaFoldDB" id="A0A3R7KJA4"/>
<sequence length="451" mass="48935">MSEKARRVVPGTQLCYRALYATIVGDQPQDCLPGTSVKMSSEGPILVDHVMRAARRYASGNAPPTAPAEVTSVPEDGPSKAMHEELLRAVEELRHQNQQYHRDLEARTQQLEMRKQEVQALQNKLRVVHMEAKRRGYNFHDIADRGPSRSTDHKKTHEAERLHSRRDSTPPRGMRGGGGAGGSGEYLRPPLPPLRVDGTLVSTLASPSSLPPPPYQLQPPCPPPPPYGQEPQLVANNDVAAAALALLSPASQSGNVAGDVVGGGNDLDVVAKPFLPQLLLEEDVRGNCGEAEAKCEDVTSVSFRPPPSRKNGSAPPMLPQHLVSQNPGAMLFCCRCRLFLPSHPVSVTNHLHSEGHQNSADASPPPGTTYTQFGKLVQRMPSFIEPATVVSAEQRQKETAAGNTFFESGFDIVNSICGICQEIVTTQSYKVHESLPTHRRRLAETNADAVL</sequence>
<proteinExistence type="predicted"/>
<feature type="compositionally biased region" description="Gly residues" evidence="2">
    <location>
        <begin position="174"/>
        <end position="184"/>
    </location>
</feature>
<dbReference type="VEuPathDB" id="TriTrypDB:TRSC58_05715"/>
<evidence type="ECO:0000256" key="1">
    <source>
        <dbReference type="SAM" id="Coils"/>
    </source>
</evidence>
<dbReference type="RefSeq" id="XP_029239925.1">
    <property type="nucleotide sequence ID" value="XM_029380253.1"/>
</dbReference>
<accession>A0A3R7KJA4</accession>
<dbReference type="GeneID" id="40327209"/>
<name>A0A3R7KJA4_TRYRA</name>
<keyword evidence="4" id="KW-1185">Reference proteome</keyword>
<dbReference type="OMA" id="HESLPTH"/>
<protein>
    <submittedName>
        <fullName evidence="3">Uncharacterized protein</fullName>
    </submittedName>
</protein>
<feature type="compositionally biased region" description="Basic and acidic residues" evidence="2">
    <location>
        <begin position="141"/>
        <end position="169"/>
    </location>
</feature>
<reference evidence="3 4" key="1">
    <citation type="journal article" date="2018" name="BMC Genomics">
        <title>Genomic comparison of Trypanosoma conorhini and Trypanosoma rangeli to Trypanosoma cruzi strains of high and low virulence.</title>
        <authorList>
            <person name="Bradwell K.R."/>
            <person name="Koparde V.N."/>
            <person name="Matveyev A.V."/>
            <person name="Serrano M.G."/>
            <person name="Alves J.M."/>
            <person name="Parikh H."/>
            <person name="Huang B."/>
            <person name="Lee V."/>
            <person name="Espinosa-Alvarez O."/>
            <person name="Ortiz P.A."/>
            <person name="Costa-Martins A.G."/>
            <person name="Teixeira M.M."/>
            <person name="Buck G.A."/>
        </authorList>
    </citation>
    <scope>NUCLEOTIDE SEQUENCE [LARGE SCALE GENOMIC DNA]</scope>
    <source>
        <strain evidence="3 4">AM80</strain>
    </source>
</reference>
<evidence type="ECO:0000313" key="4">
    <source>
        <dbReference type="Proteomes" id="UP000283634"/>
    </source>
</evidence>
<gene>
    <name evidence="3" type="ORF">TraAM80_03276</name>
</gene>
<dbReference type="EMBL" id="MKGL01000083">
    <property type="protein sequence ID" value="RNF07593.1"/>
    <property type="molecule type" value="Genomic_DNA"/>
</dbReference>
<organism evidence="3 4">
    <name type="scientific">Trypanosoma rangeli</name>
    <dbReference type="NCBI Taxonomy" id="5698"/>
    <lineage>
        <taxon>Eukaryota</taxon>
        <taxon>Discoba</taxon>
        <taxon>Euglenozoa</taxon>
        <taxon>Kinetoplastea</taxon>
        <taxon>Metakinetoplastina</taxon>
        <taxon>Trypanosomatida</taxon>
        <taxon>Trypanosomatidae</taxon>
        <taxon>Trypanosoma</taxon>
        <taxon>Herpetosoma</taxon>
    </lineage>
</organism>
<dbReference type="Proteomes" id="UP000283634">
    <property type="component" value="Unassembled WGS sequence"/>
</dbReference>
<dbReference type="OrthoDB" id="242273at2759"/>
<evidence type="ECO:0000313" key="3">
    <source>
        <dbReference type="EMBL" id="RNF07593.1"/>
    </source>
</evidence>
<evidence type="ECO:0000256" key="2">
    <source>
        <dbReference type="SAM" id="MobiDB-lite"/>
    </source>
</evidence>
<feature type="region of interest" description="Disordered" evidence="2">
    <location>
        <begin position="59"/>
        <end position="78"/>
    </location>
</feature>
<feature type="region of interest" description="Disordered" evidence="2">
    <location>
        <begin position="139"/>
        <end position="198"/>
    </location>
</feature>
<feature type="coiled-coil region" evidence="1">
    <location>
        <begin position="83"/>
        <end position="124"/>
    </location>
</feature>